<organism evidence="4 5">
    <name type="scientific">Pedobacter caeni</name>
    <dbReference type="NCBI Taxonomy" id="288992"/>
    <lineage>
        <taxon>Bacteria</taxon>
        <taxon>Pseudomonadati</taxon>
        <taxon>Bacteroidota</taxon>
        <taxon>Sphingobacteriia</taxon>
        <taxon>Sphingobacteriales</taxon>
        <taxon>Sphingobacteriaceae</taxon>
        <taxon>Pedobacter</taxon>
    </lineage>
</organism>
<dbReference type="Proteomes" id="UP000184287">
    <property type="component" value="Unassembled WGS sequence"/>
</dbReference>
<dbReference type="InterPro" id="IPR050491">
    <property type="entry name" value="AmpC-like"/>
</dbReference>
<keyword evidence="2" id="KW-0472">Membrane</keyword>
<dbReference type="InterPro" id="IPR012338">
    <property type="entry name" value="Beta-lactam/transpept-like"/>
</dbReference>
<dbReference type="Gene3D" id="3.40.710.10">
    <property type="entry name" value="DD-peptidase/beta-lactamase superfamily"/>
    <property type="match status" value="1"/>
</dbReference>
<proteinExistence type="predicted"/>
<evidence type="ECO:0000256" key="1">
    <source>
        <dbReference type="ARBA" id="ARBA00004370"/>
    </source>
</evidence>
<dbReference type="STRING" id="288992.SAMN04488522_1011237"/>
<reference evidence="5" key="1">
    <citation type="submission" date="2016-11" db="EMBL/GenBank/DDBJ databases">
        <authorList>
            <person name="Varghese N."/>
            <person name="Submissions S."/>
        </authorList>
    </citation>
    <scope>NUCLEOTIDE SEQUENCE [LARGE SCALE GENOMIC DNA]</scope>
    <source>
        <strain evidence="5">DSM 16990</strain>
    </source>
</reference>
<evidence type="ECO:0000313" key="5">
    <source>
        <dbReference type="Proteomes" id="UP000184287"/>
    </source>
</evidence>
<evidence type="ECO:0000259" key="3">
    <source>
        <dbReference type="Pfam" id="PF00144"/>
    </source>
</evidence>
<dbReference type="EMBL" id="FQUQ01000001">
    <property type="protein sequence ID" value="SHE79471.1"/>
    <property type="molecule type" value="Genomic_DNA"/>
</dbReference>
<dbReference type="Pfam" id="PF00144">
    <property type="entry name" value="Beta-lactamase"/>
    <property type="match status" value="1"/>
</dbReference>
<dbReference type="PANTHER" id="PTHR46825">
    <property type="entry name" value="D-ALANYL-D-ALANINE-CARBOXYPEPTIDASE/ENDOPEPTIDASE AMPH"/>
    <property type="match status" value="1"/>
</dbReference>
<evidence type="ECO:0000256" key="2">
    <source>
        <dbReference type="ARBA" id="ARBA00023136"/>
    </source>
</evidence>
<dbReference type="SUPFAM" id="SSF56601">
    <property type="entry name" value="beta-lactamase/transpeptidase-like"/>
    <property type="match status" value="1"/>
</dbReference>
<protein>
    <submittedName>
        <fullName evidence="4">CubicO group peptidase, beta-lactamase class C family</fullName>
    </submittedName>
</protein>
<feature type="domain" description="Beta-lactamase-related" evidence="3">
    <location>
        <begin position="25"/>
        <end position="340"/>
    </location>
</feature>
<dbReference type="AlphaFoldDB" id="A0A1M4WDW2"/>
<dbReference type="RefSeq" id="WP_073228696.1">
    <property type="nucleotide sequence ID" value="NZ_FQUQ01000001.1"/>
</dbReference>
<dbReference type="GO" id="GO:0016020">
    <property type="term" value="C:membrane"/>
    <property type="evidence" value="ECO:0007669"/>
    <property type="project" value="UniProtKB-SubCell"/>
</dbReference>
<dbReference type="InterPro" id="IPR001466">
    <property type="entry name" value="Beta-lactam-related"/>
</dbReference>
<dbReference type="PANTHER" id="PTHR46825:SF11">
    <property type="entry name" value="PENICILLIN-BINDING PROTEIN 4"/>
    <property type="match status" value="1"/>
</dbReference>
<accession>A0A1M4WDW2</accession>
<comment type="subcellular location">
    <subcellularLocation>
        <location evidence="1">Membrane</location>
    </subcellularLocation>
</comment>
<keyword evidence="5" id="KW-1185">Reference proteome</keyword>
<gene>
    <name evidence="4" type="ORF">SAMN04488522_1011237</name>
</gene>
<sequence>MRYILTLALIILSFSVFPQSVKLHKLISNYANEHQFNGTILVQKGKKITYHQSFGLAERAFNTPLSNNTNYQVCSITKTFTAVLILQLVEQGKISLQEKINTYLPDYKGEGGTKVTIHQLLNHTSGMMNTDTAKDENFMRYGIGFYHTPYTLEEIVNKFCSKPIINEPGTKFDYNNGEYMILGRILETIYKMPYEKVLEQNILIPLGMTNSGLLSHYKLINNLATPYYKQDKVSDLIPNIPMYVGDFYSAGAMYSCTPDLIKFNNALFDFKIIKKQTLELLLTPGLDDYGYSAWIRDSKGVNDKYKRMERYGRISGANCVWFHYLNEDVTVIILSNTNLTDLGDYALKIGKAIF</sequence>
<evidence type="ECO:0000313" key="4">
    <source>
        <dbReference type="EMBL" id="SHE79471.1"/>
    </source>
</evidence>
<name>A0A1M4WDW2_9SPHI</name>
<dbReference type="OrthoDB" id="9793489at2"/>